<dbReference type="PANTHER" id="PTHR13789:SF318">
    <property type="entry name" value="GERANYLGERANYL DIPHOSPHATE REDUCTASE"/>
    <property type="match status" value="1"/>
</dbReference>
<evidence type="ECO:0000256" key="5">
    <source>
        <dbReference type="ARBA" id="ARBA00023033"/>
    </source>
</evidence>
<evidence type="ECO:0000313" key="7">
    <source>
        <dbReference type="EMBL" id="PWK36051.1"/>
    </source>
</evidence>
<dbReference type="Proteomes" id="UP000245697">
    <property type="component" value="Unassembled WGS sequence"/>
</dbReference>
<dbReference type="GO" id="GO:0071949">
    <property type="term" value="F:FAD binding"/>
    <property type="evidence" value="ECO:0007669"/>
    <property type="project" value="InterPro"/>
</dbReference>
<sequence>MPQMTVAVVGAGIAGLTLAAALRRADIDVHVYERAPQLSEVGAGVQLAPNATRLLHRLGLGARLREISVAPEAIEIHRWDDGALLQRTLLGERCRRRFGAPYYTVHRADLHSALLSLVPSGRVHLAARCTAVSQTADAARLHLADGTTVEADLVVGADGIHSVVRDALVPDRPRYSGQTIYRGLVPAERVPYLLVRPRVRLWFGPGRHCVCYPVSSGRQVSFGATVAASDWQQESWSARGSVDDLMQAYTGWHEDVTRLIGAAEVVSRWALHDRDSISVLAHGRVTLVGDAAHPMLPFRAQGANQAIEDAAALAGCLAGAGSKGIAAALRHYERVRLPRTSRLQQESRDSVRTFHLADGAAQQDRDAAGSVTAGPDPDDWLFGYDAEQAVAVRTTAETPV</sequence>
<keyword evidence="8" id="KW-1185">Reference proteome</keyword>
<comment type="caution">
    <text evidence="7">The sequence shown here is derived from an EMBL/GenBank/DDBJ whole genome shotgun (WGS) entry which is preliminary data.</text>
</comment>
<evidence type="ECO:0000256" key="2">
    <source>
        <dbReference type="ARBA" id="ARBA00022630"/>
    </source>
</evidence>
<keyword evidence="3" id="KW-0274">FAD</keyword>
<evidence type="ECO:0000313" key="8">
    <source>
        <dbReference type="Proteomes" id="UP000245697"/>
    </source>
</evidence>
<gene>
    <name evidence="7" type="ORF">BC793_12432</name>
</gene>
<evidence type="ECO:0000259" key="6">
    <source>
        <dbReference type="Pfam" id="PF01494"/>
    </source>
</evidence>
<comment type="cofactor">
    <cofactor evidence="1">
        <name>FAD</name>
        <dbReference type="ChEBI" id="CHEBI:57692"/>
    </cofactor>
</comment>
<dbReference type="PRINTS" id="PR00420">
    <property type="entry name" value="RNGMNOXGNASE"/>
</dbReference>
<dbReference type="PANTHER" id="PTHR13789">
    <property type="entry name" value="MONOOXYGENASE"/>
    <property type="match status" value="1"/>
</dbReference>
<organism evidence="7 8">
    <name type="scientific">Actinoplanes xinjiangensis</name>
    <dbReference type="NCBI Taxonomy" id="512350"/>
    <lineage>
        <taxon>Bacteria</taxon>
        <taxon>Bacillati</taxon>
        <taxon>Actinomycetota</taxon>
        <taxon>Actinomycetes</taxon>
        <taxon>Micromonosporales</taxon>
        <taxon>Micromonosporaceae</taxon>
        <taxon>Actinoplanes</taxon>
    </lineage>
</organism>
<dbReference type="AlphaFoldDB" id="A0A316EUQ6"/>
<protein>
    <submittedName>
        <fullName evidence="7">Salicylate hydroxylase</fullName>
    </submittedName>
</protein>
<reference evidence="7 8" key="1">
    <citation type="submission" date="2018-05" db="EMBL/GenBank/DDBJ databases">
        <title>Genomic Encyclopedia of Archaeal and Bacterial Type Strains, Phase II (KMG-II): from individual species to whole genera.</title>
        <authorList>
            <person name="Goeker M."/>
        </authorList>
    </citation>
    <scope>NUCLEOTIDE SEQUENCE [LARGE SCALE GENOMIC DNA]</scope>
    <source>
        <strain evidence="7 8">DSM 45184</strain>
    </source>
</reference>
<dbReference type="Gene3D" id="3.50.50.60">
    <property type="entry name" value="FAD/NAD(P)-binding domain"/>
    <property type="match status" value="1"/>
</dbReference>
<dbReference type="InterPro" id="IPR002938">
    <property type="entry name" value="FAD-bd"/>
</dbReference>
<keyword evidence="4" id="KW-0560">Oxidoreductase</keyword>
<keyword evidence="5" id="KW-0503">Monooxygenase</keyword>
<proteinExistence type="predicted"/>
<evidence type="ECO:0000256" key="3">
    <source>
        <dbReference type="ARBA" id="ARBA00022827"/>
    </source>
</evidence>
<name>A0A316EUQ6_9ACTN</name>
<accession>A0A316EUQ6</accession>
<keyword evidence="2" id="KW-0285">Flavoprotein</keyword>
<dbReference type="Pfam" id="PF01494">
    <property type="entry name" value="FAD_binding_3"/>
    <property type="match status" value="1"/>
</dbReference>
<dbReference type="SUPFAM" id="SSF54373">
    <property type="entry name" value="FAD-linked reductases, C-terminal domain"/>
    <property type="match status" value="1"/>
</dbReference>
<dbReference type="RefSeq" id="WP_109601139.1">
    <property type="nucleotide sequence ID" value="NZ_BONA01000077.1"/>
</dbReference>
<dbReference type="SUPFAM" id="SSF51905">
    <property type="entry name" value="FAD/NAD(P)-binding domain"/>
    <property type="match status" value="1"/>
</dbReference>
<evidence type="ECO:0000256" key="1">
    <source>
        <dbReference type="ARBA" id="ARBA00001974"/>
    </source>
</evidence>
<feature type="domain" description="FAD-binding" evidence="6">
    <location>
        <begin position="4"/>
        <end position="346"/>
    </location>
</feature>
<dbReference type="InterPro" id="IPR050493">
    <property type="entry name" value="FAD-dep_Monooxygenase_BioMet"/>
</dbReference>
<dbReference type="EMBL" id="QGGR01000024">
    <property type="protein sequence ID" value="PWK36051.1"/>
    <property type="molecule type" value="Genomic_DNA"/>
</dbReference>
<dbReference type="OrthoDB" id="9782160at2"/>
<dbReference type="GO" id="GO:0004497">
    <property type="term" value="F:monooxygenase activity"/>
    <property type="evidence" value="ECO:0007669"/>
    <property type="project" value="UniProtKB-KW"/>
</dbReference>
<dbReference type="InterPro" id="IPR036188">
    <property type="entry name" value="FAD/NAD-bd_sf"/>
</dbReference>
<evidence type="ECO:0000256" key="4">
    <source>
        <dbReference type="ARBA" id="ARBA00023002"/>
    </source>
</evidence>